<proteinExistence type="predicted"/>
<evidence type="ECO:0000313" key="2">
    <source>
        <dbReference type="Proteomes" id="UP000053825"/>
    </source>
</evidence>
<dbReference type="EMBL" id="KQ414786">
    <property type="protein sequence ID" value="KOC60914.1"/>
    <property type="molecule type" value="Genomic_DNA"/>
</dbReference>
<evidence type="ECO:0000313" key="1">
    <source>
        <dbReference type="EMBL" id="KOC60914.1"/>
    </source>
</evidence>
<gene>
    <name evidence="1" type="ORF">WH47_05692</name>
</gene>
<reference evidence="1 2" key="1">
    <citation type="submission" date="2015-07" db="EMBL/GenBank/DDBJ databases">
        <title>The genome of Habropoda laboriosa.</title>
        <authorList>
            <person name="Pan H."/>
            <person name="Kapheim K."/>
        </authorList>
    </citation>
    <scope>NUCLEOTIDE SEQUENCE [LARGE SCALE GENOMIC DNA]</scope>
    <source>
        <strain evidence="1">0110345459</strain>
    </source>
</reference>
<protein>
    <submittedName>
        <fullName evidence="1">Uncharacterized protein</fullName>
    </submittedName>
</protein>
<accession>A0A0L7QQS8</accession>
<dbReference type="AlphaFoldDB" id="A0A0L7QQS8"/>
<organism evidence="1 2">
    <name type="scientific">Habropoda laboriosa</name>
    <dbReference type="NCBI Taxonomy" id="597456"/>
    <lineage>
        <taxon>Eukaryota</taxon>
        <taxon>Metazoa</taxon>
        <taxon>Ecdysozoa</taxon>
        <taxon>Arthropoda</taxon>
        <taxon>Hexapoda</taxon>
        <taxon>Insecta</taxon>
        <taxon>Pterygota</taxon>
        <taxon>Neoptera</taxon>
        <taxon>Endopterygota</taxon>
        <taxon>Hymenoptera</taxon>
        <taxon>Apocrita</taxon>
        <taxon>Aculeata</taxon>
        <taxon>Apoidea</taxon>
        <taxon>Anthophila</taxon>
        <taxon>Apidae</taxon>
        <taxon>Habropoda</taxon>
    </lineage>
</organism>
<keyword evidence="2" id="KW-1185">Reference proteome</keyword>
<sequence length="61" mass="7247">MFFHRMPNTFENSWSAPNRLAVIRHTILALVGINGYFSRCINRENFTLLFFEVESARRIEI</sequence>
<dbReference type="Proteomes" id="UP000053825">
    <property type="component" value="Unassembled WGS sequence"/>
</dbReference>
<name>A0A0L7QQS8_9HYME</name>